<reference evidence="2 3" key="1">
    <citation type="submission" date="2016-07" db="EMBL/GenBank/DDBJ databases">
        <title>Genome and transcriptome analysis of iron-reducing fermentative bacteria Anoxybacter fermentans.</title>
        <authorList>
            <person name="Zeng X."/>
            <person name="Shao Z."/>
        </authorList>
    </citation>
    <scope>NUCLEOTIDE SEQUENCE [LARGE SCALE GENOMIC DNA]</scope>
    <source>
        <strain evidence="2 3">DY22613</strain>
    </source>
</reference>
<name>A0A3S9T0I3_9FIRM</name>
<dbReference type="Proteomes" id="UP000267250">
    <property type="component" value="Chromosome"/>
</dbReference>
<organism evidence="2 3">
    <name type="scientific">Anoxybacter fermentans</name>
    <dbReference type="NCBI Taxonomy" id="1323375"/>
    <lineage>
        <taxon>Bacteria</taxon>
        <taxon>Bacillati</taxon>
        <taxon>Bacillota</taxon>
        <taxon>Clostridia</taxon>
        <taxon>Halanaerobiales</taxon>
        <taxon>Anoxybacter</taxon>
    </lineage>
</organism>
<protein>
    <recommendedName>
        <fullName evidence="4">Metal-dependent enzyme</fullName>
    </recommendedName>
</protein>
<feature type="transmembrane region" description="Helical" evidence="1">
    <location>
        <begin position="96"/>
        <end position="118"/>
    </location>
</feature>
<keyword evidence="1" id="KW-1133">Transmembrane helix</keyword>
<accession>A0A3S9T0I3</accession>
<dbReference type="Pfam" id="PF07136">
    <property type="entry name" value="DUF1385"/>
    <property type="match status" value="1"/>
</dbReference>
<evidence type="ECO:0000256" key="1">
    <source>
        <dbReference type="SAM" id="Phobius"/>
    </source>
</evidence>
<proteinExistence type="predicted"/>
<feature type="transmembrane region" description="Helical" evidence="1">
    <location>
        <begin position="56"/>
        <end position="75"/>
    </location>
</feature>
<evidence type="ECO:0008006" key="4">
    <source>
        <dbReference type="Google" id="ProtNLM"/>
    </source>
</evidence>
<feature type="transmembrane region" description="Helical" evidence="1">
    <location>
        <begin position="196"/>
        <end position="217"/>
    </location>
</feature>
<dbReference type="PANTHER" id="PTHR42867:SF1">
    <property type="entry name" value="MEMBRANE PROTEIN-RELATED"/>
    <property type="match status" value="1"/>
</dbReference>
<dbReference type="EMBL" id="CP016379">
    <property type="protein sequence ID" value="AZR74015.1"/>
    <property type="molecule type" value="Genomic_DNA"/>
</dbReference>
<dbReference type="OrthoDB" id="9784805at2"/>
<feature type="transmembrane region" description="Helical" evidence="1">
    <location>
        <begin position="130"/>
        <end position="150"/>
    </location>
</feature>
<keyword evidence="3" id="KW-1185">Reference proteome</keyword>
<gene>
    <name evidence="2" type="ORF">BBF96_11795</name>
</gene>
<keyword evidence="1" id="KW-0812">Transmembrane</keyword>
<evidence type="ECO:0000313" key="3">
    <source>
        <dbReference type="Proteomes" id="UP000267250"/>
    </source>
</evidence>
<dbReference type="KEGG" id="aft:BBF96_11795"/>
<dbReference type="PANTHER" id="PTHR42867">
    <property type="entry name" value="MEMBRANE PROTEIN-RELATED"/>
    <property type="match status" value="1"/>
</dbReference>
<sequence>MAKKSQYGGQAVIEGVMMRGKEWLAIAVRRPDGEIIVKKEKLNSITQKLSFLKWPFFRGVVALIETLIIGMKAITFSANQALDDEEEAEELSFLEMFFSILLAFGMAVLLFIALPAWVVKLIQGYVASNLVLNLIEGIVKASAFIGYILVISLMKDIRRIFEYHGAEHVTIHAYEKGEELTIENARKYSPLHPRCGTNFIFVVIIISIIFFSFFGRPAFLKRILIHLALLPVIAGTAYEVIKKAGGEKVNPIIYVIAQPGIWLQKLTTRTPSDDQIEVAIASLKAVLEEES</sequence>
<keyword evidence="1" id="KW-0472">Membrane</keyword>
<dbReference type="InterPro" id="IPR010787">
    <property type="entry name" value="DUF1385"/>
</dbReference>
<dbReference type="RefSeq" id="WP_127017363.1">
    <property type="nucleotide sequence ID" value="NZ_CP016379.1"/>
</dbReference>
<dbReference type="AlphaFoldDB" id="A0A3S9T0I3"/>
<evidence type="ECO:0000313" key="2">
    <source>
        <dbReference type="EMBL" id="AZR74015.1"/>
    </source>
</evidence>